<dbReference type="EMBL" id="AMQN01003623">
    <property type="status" value="NOT_ANNOTATED_CDS"/>
    <property type="molecule type" value="Genomic_DNA"/>
</dbReference>
<dbReference type="HOGENOM" id="CLU_327237_0_0_1"/>
<feature type="compositionally biased region" description="Acidic residues" evidence="1">
    <location>
        <begin position="61"/>
        <end position="72"/>
    </location>
</feature>
<dbReference type="PANTHER" id="PTHR14633:SF3">
    <property type="entry name" value="LITTLE ELONGATION COMPLEX SUBUNIT 2"/>
    <property type="match status" value="1"/>
</dbReference>
<dbReference type="AlphaFoldDB" id="R7T3U4"/>
<feature type="region of interest" description="Disordered" evidence="1">
    <location>
        <begin position="60"/>
        <end position="85"/>
    </location>
</feature>
<feature type="region of interest" description="Disordered" evidence="1">
    <location>
        <begin position="800"/>
        <end position="831"/>
    </location>
</feature>
<feature type="compositionally biased region" description="Basic and acidic residues" evidence="1">
    <location>
        <begin position="519"/>
        <end position="538"/>
    </location>
</feature>
<feature type="region of interest" description="Disordered" evidence="1">
    <location>
        <begin position="453"/>
        <end position="574"/>
    </location>
</feature>
<dbReference type="GO" id="GO:0045945">
    <property type="term" value="P:positive regulation of transcription by RNA polymerase III"/>
    <property type="evidence" value="ECO:0007669"/>
    <property type="project" value="TreeGrafter"/>
</dbReference>
<dbReference type="EMBL" id="KB312312">
    <property type="protein sequence ID" value="ELT87497.1"/>
    <property type="molecule type" value="Genomic_DNA"/>
</dbReference>
<dbReference type="Proteomes" id="UP000014760">
    <property type="component" value="Unassembled WGS sequence"/>
</dbReference>
<accession>R7T3U4</accession>
<evidence type="ECO:0000313" key="4">
    <source>
        <dbReference type="EnsemblMetazoa" id="CapteP223194"/>
    </source>
</evidence>
<dbReference type="InterPro" id="IPR019535">
    <property type="entry name" value="ICE2_C"/>
</dbReference>
<feature type="domain" description="Little elongation complex subunit 2 C-terminal" evidence="2">
    <location>
        <begin position="605"/>
        <end position="802"/>
    </location>
</feature>
<dbReference type="PANTHER" id="PTHR14633">
    <property type="entry name" value="LITTLE ELONGATION COMPLEX SUBUNIT 2"/>
    <property type="match status" value="1"/>
</dbReference>
<dbReference type="GO" id="GO:0008023">
    <property type="term" value="C:transcription elongation factor complex"/>
    <property type="evidence" value="ECO:0007669"/>
    <property type="project" value="InterPro"/>
</dbReference>
<evidence type="ECO:0000313" key="3">
    <source>
        <dbReference type="EMBL" id="ELT87497.1"/>
    </source>
</evidence>
<keyword evidence="5" id="KW-1185">Reference proteome</keyword>
<reference evidence="5" key="1">
    <citation type="submission" date="2012-12" db="EMBL/GenBank/DDBJ databases">
        <authorList>
            <person name="Hellsten U."/>
            <person name="Grimwood J."/>
            <person name="Chapman J.A."/>
            <person name="Shapiro H."/>
            <person name="Aerts A."/>
            <person name="Otillar R.P."/>
            <person name="Terry A.Y."/>
            <person name="Boore J.L."/>
            <person name="Simakov O."/>
            <person name="Marletaz F."/>
            <person name="Cho S.-J."/>
            <person name="Edsinger-Gonzales E."/>
            <person name="Havlak P."/>
            <person name="Kuo D.-H."/>
            <person name="Larsson T."/>
            <person name="Lv J."/>
            <person name="Arendt D."/>
            <person name="Savage R."/>
            <person name="Osoegawa K."/>
            <person name="de Jong P."/>
            <person name="Lindberg D.R."/>
            <person name="Seaver E.C."/>
            <person name="Weisblat D.A."/>
            <person name="Putnam N.H."/>
            <person name="Grigoriev I.V."/>
            <person name="Rokhsar D.S."/>
        </authorList>
    </citation>
    <scope>NUCLEOTIDE SEQUENCE</scope>
    <source>
        <strain evidence="5">I ESC-2004</strain>
    </source>
</reference>
<dbReference type="EnsemblMetazoa" id="CapteT223194">
    <property type="protein sequence ID" value="CapteP223194"/>
    <property type="gene ID" value="CapteG223194"/>
</dbReference>
<sequence>MEDEWLTSGEFDKYSIQPSFRELLVQKQKELDAFEEAQSATPLEAAAPFEVAADPAADPVVADEDEEMDEEIAPSPEKPAETSLRKESSIGKIWSTIAERKVPEECSPNLVKKGIINTKSRAIAIRVPFPRPSFLSTKENSEYLRLLSKFLHCNPSQLKPDQQKDFSRFKDLHKMVLAEQAEFLVYLERVALQSSDDYNFMHPQAHAYLIARLSKLHSQVKCYPRYYMMLDSVSLVPPKIPCDIPFVHIKTLLELGEIVRVLLPKKKMEMKGIFLSTDANKIKARFPVGKDDPMNPPCSQDSNVTALVEKYLPHIVISASALKCIIDNQPPHYHRQWEIPVHVRSVPFTENGMTKEHKVIVVDKPLVPRVMSVRDRNQRFHKTAAKIFYQHPQHGSMQLSPSVTETSKTEDIEPDLDPSDFETFGMDVAKPTTVKLPVIDEIVSDEEKLNLDGCTANDTKSHHDDTLSTSIDTDDERLVIDADDVPTQRRVTRSQSEGKTKEPDIVMKRRMSSASTAASERKKMKDERSSDESRELRSRKVSVPLEQATKKSSASTPTIAPSSSQTPVVKKKAEPLPQKIYTQTEKSNNEQAEWEMCEDPKKYAVPPTGHNVTYNLWQLGDFRLLIRCKYHGHTKTHKNQKPFFVGVSSKMEYQPQYGVEQLTFSEACRDWVTCAIRKNCHLIRARVNAFTSELLMTDLIRPDQIFQSRIPFNPMIGLNVLHAFLGKLYQLNSGHYLITHTDGNLQAQIKKVTQSTVGVYDLHERNAISVPSSSNIPWIPVDPNIMIKFHKKHNRIPATFEPKDSKLQHTQQSSQQQKKWKKKIKKRNKKK</sequence>
<dbReference type="OMA" id="LPFHQQH"/>
<organism evidence="3">
    <name type="scientific">Capitella teleta</name>
    <name type="common">Polychaete worm</name>
    <dbReference type="NCBI Taxonomy" id="283909"/>
    <lineage>
        <taxon>Eukaryota</taxon>
        <taxon>Metazoa</taxon>
        <taxon>Spiralia</taxon>
        <taxon>Lophotrochozoa</taxon>
        <taxon>Annelida</taxon>
        <taxon>Polychaeta</taxon>
        <taxon>Sedentaria</taxon>
        <taxon>Scolecida</taxon>
        <taxon>Capitellidae</taxon>
        <taxon>Capitella</taxon>
    </lineage>
</organism>
<evidence type="ECO:0000313" key="5">
    <source>
        <dbReference type="Proteomes" id="UP000014760"/>
    </source>
</evidence>
<dbReference type="OrthoDB" id="6288737at2759"/>
<dbReference type="GO" id="GO:0042796">
    <property type="term" value="P:snRNA transcription by RNA polymerase III"/>
    <property type="evidence" value="ECO:0007669"/>
    <property type="project" value="TreeGrafter"/>
</dbReference>
<feature type="compositionally biased region" description="Basic residues" evidence="1">
    <location>
        <begin position="818"/>
        <end position="831"/>
    </location>
</feature>
<dbReference type="Pfam" id="PF10505">
    <property type="entry name" value="NARG2_C"/>
    <property type="match status" value="1"/>
</dbReference>
<protein>
    <recommendedName>
        <fullName evidence="2">Little elongation complex subunit 2 C-terminal domain-containing protein</fullName>
    </recommendedName>
</protein>
<feature type="compositionally biased region" description="Low complexity" evidence="1">
    <location>
        <begin position="808"/>
        <end position="817"/>
    </location>
</feature>
<name>R7T3U4_CAPTE</name>
<evidence type="ECO:0000256" key="1">
    <source>
        <dbReference type="SAM" id="MobiDB-lite"/>
    </source>
</evidence>
<reference evidence="4" key="3">
    <citation type="submission" date="2015-06" db="UniProtKB">
        <authorList>
            <consortium name="EnsemblMetazoa"/>
        </authorList>
    </citation>
    <scope>IDENTIFICATION</scope>
</reference>
<gene>
    <name evidence="3" type="ORF">CAPTEDRAFT_223194</name>
</gene>
<reference evidence="3 5" key="2">
    <citation type="journal article" date="2013" name="Nature">
        <title>Insights into bilaterian evolution from three spiralian genomes.</title>
        <authorList>
            <person name="Simakov O."/>
            <person name="Marletaz F."/>
            <person name="Cho S.J."/>
            <person name="Edsinger-Gonzales E."/>
            <person name="Havlak P."/>
            <person name="Hellsten U."/>
            <person name="Kuo D.H."/>
            <person name="Larsson T."/>
            <person name="Lv J."/>
            <person name="Arendt D."/>
            <person name="Savage R."/>
            <person name="Osoegawa K."/>
            <person name="de Jong P."/>
            <person name="Grimwood J."/>
            <person name="Chapman J.A."/>
            <person name="Shapiro H."/>
            <person name="Aerts A."/>
            <person name="Otillar R.P."/>
            <person name="Terry A.Y."/>
            <person name="Boore J.L."/>
            <person name="Grigoriev I.V."/>
            <person name="Lindberg D.R."/>
            <person name="Seaver E.C."/>
            <person name="Weisblat D.A."/>
            <person name="Putnam N.H."/>
            <person name="Rokhsar D.S."/>
        </authorList>
    </citation>
    <scope>NUCLEOTIDE SEQUENCE</scope>
    <source>
        <strain evidence="3 5">I ESC-2004</strain>
    </source>
</reference>
<feature type="compositionally biased region" description="Basic and acidic residues" evidence="1">
    <location>
        <begin position="496"/>
        <end position="507"/>
    </location>
</feature>
<feature type="compositionally biased region" description="Low complexity" evidence="1">
    <location>
        <begin position="552"/>
        <end position="564"/>
    </location>
</feature>
<dbReference type="GO" id="GO:0042795">
    <property type="term" value="P:snRNA transcription by RNA polymerase II"/>
    <property type="evidence" value="ECO:0007669"/>
    <property type="project" value="TreeGrafter"/>
</dbReference>
<evidence type="ECO:0000259" key="2">
    <source>
        <dbReference type="Pfam" id="PF10505"/>
    </source>
</evidence>
<dbReference type="STRING" id="283909.R7T3U4"/>
<proteinExistence type="predicted"/>